<dbReference type="AlphaFoldDB" id="A0A9P1I5U3"/>
<feature type="domain" description="ERCC4" evidence="15">
    <location>
        <begin position="181"/>
        <end position="277"/>
    </location>
</feature>
<dbReference type="SMART" id="SM00891">
    <property type="entry name" value="ERCC4"/>
    <property type="match status" value="1"/>
</dbReference>
<name>A0A9P1I5U3_9PELO</name>
<dbReference type="Pfam" id="PF02732">
    <property type="entry name" value="ERCC4"/>
    <property type="match status" value="1"/>
</dbReference>
<keyword evidence="11 13" id="KW-0234">DNA repair</keyword>
<evidence type="ECO:0000256" key="12">
    <source>
        <dbReference type="ARBA" id="ARBA00023242"/>
    </source>
</evidence>
<dbReference type="EMBL" id="CANHGI010000001">
    <property type="protein sequence ID" value="CAI5438631.1"/>
    <property type="molecule type" value="Genomic_DNA"/>
</dbReference>
<keyword evidence="12 13" id="KW-0539">Nucleus</keyword>
<dbReference type="InterPro" id="IPR010996">
    <property type="entry name" value="HHH_MUS81"/>
</dbReference>
<organism evidence="16 17">
    <name type="scientific">Caenorhabditis angaria</name>
    <dbReference type="NCBI Taxonomy" id="860376"/>
    <lineage>
        <taxon>Eukaryota</taxon>
        <taxon>Metazoa</taxon>
        <taxon>Ecdysozoa</taxon>
        <taxon>Nematoda</taxon>
        <taxon>Chromadorea</taxon>
        <taxon>Rhabditida</taxon>
        <taxon>Rhabditina</taxon>
        <taxon>Rhabditomorpha</taxon>
        <taxon>Rhabditoidea</taxon>
        <taxon>Rhabditidae</taxon>
        <taxon>Peloderinae</taxon>
        <taxon>Caenorhabditis</taxon>
    </lineage>
</organism>
<dbReference type="GO" id="GO:0048257">
    <property type="term" value="F:3'-flap endonuclease activity"/>
    <property type="evidence" value="ECO:0007669"/>
    <property type="project" value="TreeGrafter"/>
</dbReference>
<keyword evidence="17" id="KW-1185">Reference proteome</keyword>
<dbReference type="Gene3D" id="3.40.50.10130">
    <property type="match status" value="1"/>
</dbReference>
<dbReference type="Gene3D" id="1.10.150.670">
    <property type="entry name" value="Crossover junction endonuclease EME1, DNA-binding domain"/>
    <property type="match status" value="1"/>
</dbReference>
<dbReference type="SUPFAM" id="SSF47802">
    <property type="entry name" value="DNA polymerase beta, N-terminal domain-like"/>
    <property type="match status" value="1"/>
</dbReference>
<dbReference type="Pfam" id="PF14716">
    <property type="entry name" value="HHH_8"/>
    <property type="match status" value="1"/>
</dbReference>
<accession>A0A9P1I5U3</accession>
<reference evidence="16" key="1">
    <citation type="submission" date="2022-11" db="EMBL/GenBank/DDBJ databases">
        <authorList>
            <person name="Kikuchi T."/>
        </authorList>
    </citation>
    <scope>NUCLEOTIDE SEQUENCE</scope>
    <source>
        <strain evidence="16">PS1010</strain>
    </source>
</reference>
<gene>
    <name evidence="16" type="ORF">CAMP_LOCUS1268</name>
</gene>
<dbReference type="InterPro" id="IPR006166">
    <property type="entry name" value="ERCC4_domain"/>
</dbReference>
<comment type="caution">
    <text evidence="16">The sequence shown here is derived from an EMBL/GenBank/DDBJ whole genome shotgun (WGS) entry which is preliminary data.</text>
</comment>
<evidence type="ECO:0000256" key="9">
    <source>
        <dbReference type="ARBA" id="ARBA00022842"/>
    </source>
</evidence>
<keyword evidence="9 13" id="KW-0460">Magnesium</keyword>
<keyword evidence="6 13" id="KW-0255">Endonuclease</keyword>
<proteinExistence type="inferred from homology"/>
<evidence type="ECO:0000256" key="2">
    <source>
        <dbReference type="ARBA" id="ARBA00004123"/>
    </source>
</evidence>
<dbReference type="InterPro" id="IPR033309">
    <property type="entry name" value="Mus81"/>
</dbReference>
<keyword evidence="7 13" id="KW-0227">DNA damage</keyword>
<dbReference type="OrthoDB" id="5963188at2759"/>
<evidence type="ECO:0000256" key="10">
    <source>
        <dbReference type="ARBA" id="ARBA00023172"/>
    </source>
</evidence>
<dbReference type="GO" id="GO:0000727">
    <property type="term" value="P:double-strand break repair via break-induced replication"/>
    <property type="evidence" value="ECO:0007669"/>
    <property type="project" value="UniProtKB-UniRule"/>
</dbReference>
<dbReference type="SUPFAM" id="SSF52980">
    <property type="entry name" value="Restriction endonuclease-like"/>
    <property type="match status" value="1"/>
</dbReference>
<dbReference type="Proteomes" id="UP001152747">
    <property type="component" value="Unassembled WGS sequence"/>
</dbReference>
<dbReference type="EC" id="3.1.22.-" evidence="13"/>
<keyword evidence="5 13" id="KW-0479">Metal-binding</keyword>
<evidence type="ECO:0000313" key="17">
    <source>
        <dbReference type="Proteomes" id="UP001152747"/>
    </source>
</evidence>
<dbReference type="GO" id="GO:0000712">
    <property type="term" value="P:resolution of meiotic recombination intermediates"/>
    <property type="evidence" value="ECO:0007669"/>
    <property type="project" value="TreeGrafter"/>
</dbReference>
<evidence type="ECO:0000256" key="4">
    <source>
        <dbReference type="ARBA" id="ARBA00022722"/>
    </source>
</evidence>
<dbReference type="InterPro" id="IPR042530">
    <property type="entry name" value="EME1/EME2_C"/>
</dbReference>
<evidence type="ECO:0000256" key="14">
    <source>
        <dbReference type="SAM" id="MobiDB-lite"/>
    </source>
</evidence>
<evidence type="ECO:0000256" key="8">
    <source>
        <dbReference type="ARBA" id="ARBA00022801"/>
    </source>
</evidence>
<dbReference type="PANTHER" id="PTHR13451:SF0">
    <property type="entry name" value="CROSSOVER JUNCTION ENDONUCLEASE MUS81"/>
    <property type="match status" value="1"/>
</dbReference>
<comment type="similarity">
    <text evidence="3 13">Belongs to the XPF family.</text>
</comment>
<dbReference type="GO" id="GO:0031573">
    <property type="term" value="P:mitotic intra-S DNA damage checkpoint signaling"/>
    <property type="evidence" value="ECO:0007669"/>
    <property type="project" value="TreeGrafter"/>
</dbReference>
<keyword evidence="4 13" id="KW-0540">Nuclease</keyword>
<dbReference type="PANTHER" id="PTHR13451">
    <property type="entry name" value="CLASS II CROSSOVER JUNCTION ENDONUCLEASE MUS81"/>
    <property type="match status" value="1"/>
</dbReference>
<dbReference type="GO" id="GO:0003677">
    <property type="term" value="F:DNA binding"/>
    <property type="evidence" value="ECO:0007669"/>
    <property type="project" value="UniProtKB-UniRule"/>
</dbReference>
<evidence type="ECO:0000256" key="7">
    <source>
        <dbReference type="ARBA" id="ARBA00022763"/>
    </source>
</evidence>
<evidence type="ECO:0000256" key="13">
    <source>
        <dbReference type="RuleBase" id="RU369042"/>
    </source>
</evidence>
<evidence type="ECO:0000256" key="6">
    <source>
        <dbReference type="ARBA" id="ARBA00022759"/>
    </source>
</evidence>
<dbReference type="InterPro" id="IPR027421">
    <property type="entry name" value="DNA_pol_lamdba_lyase_dom_sf"/>
</dbReference>
<evidence type="ECO:0000259" key="15">
    <source>
        <dbReference type="SMART" id="SM00891"/>
    </source>
</evidence>
<keyword evidence="8 13" id="KW-0378">Hydrolase</keyword>
<feature type="region of interest" description="Disordered" evidence="14">
    <location>
        <begin position="107"/>
        <end position="163"/>
    </location>
</feature>
<feature type="compositionally biased region" description="Low complexity" evidence="14">
    <location>
        <begin position="140"/>
        <end position="163"/>
    </location>
</feature>
<comment type="subunit">
    <text evidence="13">Interacts with EME1.</text>
</comment>
<evidence type="ECO:0000256" key="11">
    <source>
        <dbReference type="ARBA" id="ARBA00023204"/>
    </source>
</evidence>
<evidence type="ECO:0000256" key="3">
    <source>
        <dbReference type="ARBA" id="ARBA00010015"/>
    </source>
</evidence>
<dbReference type="GO" id="GO:0006308">
    <property type="term" value="P:DNA catabolic process"/>
    <property type="evidence" value="ECO:0007669"/>
    <property type="project" value="UniProtKB-UniRule"/>
</dbReference>
<protein>
    <recommendedName>
        <fullName evidence="13">Crossover junction endonuclease MUS81</fullName>
        <ecNumber evidence="13">3.1.22.-</ecNumber>
    </recommendedName>
</protein>
<dbReference type="GO" id="GO:0046872">
    <property type="term" value="F:metal ion binding"/>
    <property type="evidence" value="ECO:0007669"/>
    <property type="project" value="UniProtKB-UniRule"/>
</dbReference>
<evidence type="ECO:0000313" key="16">
    <source>
        <dbReference type="EMBL" id="CAI5438631.1"/>
    </source>
</evidence>
<comment type="cofactor">
    <cofactor evidence="1 13">
        <name>Mg(2+)</name>
        <dbReference type="ChEBI" id="CHEBI:18420"/>
    </cofactor>
</comment>
<dbReference type="InterPro" id="IPR047416">
    <property type="entry name" value="XPF_nuclease_Mus81"/>
</dbReference>
<dbReference type="GO" id="GO:0048476">
    <property type="term" value="C:Holliday junction resolvase complex"/>
    <property type="evidence" value="ECO:0007669"/>
    <property type="project" value="UniProtKB-UniRule"/>
</dbReference>
<keyword evidence="10 13" id="KW-0233">DNA recombination</keyword>
<comment type="function">
    <text evidence="13">Interacts with EME1 to form a DNA structure-specific endonuclease with substrate preference for branched DNA structures with a 5'-end at the branch nick. Typical substrates include 3'-flap structures, D-loops, replication forks and nicked Holliday junctions. May be required in mitosis for the processing of stalled or collapsed replication fork intermediates. May be required in meiosis for the repair of meiosis-specific double strand breaks subsequent to single-end invasion (SEI).</text>
</comment>
<dbReference type="InterPro" id="IPR011335">
    <property type="entry name" value="Restrct_endonuc-II-like"/>
</dbReference>
<dbReference type="Gene3D" id="1.10.150.110">
    <property type="entry name" value="DNA polymerase beta, N-terminal domain-like"/>
    <property type="match status" value="1"/>
</dbReference>
<dbReference type="CDD" id="cd20074">
    <property type="entry name" value="XPF_nuclease_Mus81"/>
    <property type="match status" value="1"/>
</dbReference>
<sequence>MKRVTIRVEHKCKLFYEKCLNTMKIDQEDRKLKYVYMKALENLKKCPFEVETIVDLKNIQGIGENIAVKLESCWKKANPKKTLTLREIKAFSNDDFRHFLSAKKVTHKRGEFEESDEDEQPIAKKSRPKSVSPVPPPQPTMKKAPPSLIRYQSSSSTTSSTNSDFEFRIKTCNPIEEPRVFLIADNREKGSGRSKSTIEHLVKKEGINVDIRALSVGDYLWICRKIDGTEIVMDWVVERKTLADLQSSIRGGRYDEQKRRLNLAPMKNRIYLIESKTRGDIACEQAIASTISNAGFLVQRCDDTRETATFLQEVTLRLQKYAENHQISGVPFDQLQNALQKQKAETVRDVWIRQLMVCPGMSYSRADSISARFPSMLSLLKYFKQNGPDSPINLHNMMPQLTRPITRNLYKFFVQ</sequence>
<evidence type="ECO:0000256" key="1">
    <source>
        <dbReference type="ARBA" id="ARBA00001946"/>
    </source>
</evidence>
<dbReference type="GO" id="GO:0005634">
    <property type="term" value="C:nucleus"/>
    <property type="evidence" value="ECO:0007669"/>
    <property type="project" value="UniProtKB-SubCell"/>
</dbReference>
<dbReference type="GO" id="GO:0008821">
    <property type="term" value="F:crossover junction DNA endonuclease activity"/>
    <property type="evidence" value="ECO:0007669"/>
    <property type="project" value="UniProtKB-UniRule"/>
</dbReference>
<evidence type="ECO:0000256" key="5">
    <source>
        <dbReference type="ARBA" id="ARBA00022723"/>
    </source>
</evidence>
<comment type="subcellular location">
    <subcellularLocation>
        <location evidence="2 13">Nucleus</location>
    </subcellularLocation>
</comment>